<dbReference type="InterPro" id="IPR001173">
    <property type="entry name" value="Glyco_trans_2-like"/>
</dbReference>
<evidence type="ECO:0000313" key="7">
    <source>
        <dbReference type="Proteomes" id="UP000178082"/>
    </source>
</evidence>
<accession>A0A1F7SKA8</accession>
<keyword evidence="4" id="KW-0472">Membrane</keyword>
<proteinExistence type="inferred from homology"/>
<dbReference type="STRING" id="1817883.A3G31_05385"/>
<dbReference type="AlphaFoldDB" id="A0A1F7SKA8"/>
<dbReference type="SUPFAM" id="SSF53448">
    <property type="entry name" value="Nucleotide-diphospho-sugar transferases"/>
    <property type="match status" value="1"/>
</dbReference>
<evidence type="ECO:0000256" key="3">
    <source>
        <dbReference type="ARBA" id="ARBA00022679"/>
    </source>
</evidence>
<reference evidence="6 7" key="1">
    <citation type="journal article" date="2016" name="Nat. Commun.">
        <title>Thousands of microbial genomes shed light on interconnected biogeochemical processes in an aquifer system.</title>
        <authorList>
            <person name="Anantharaman K."/>
            <person name="Brown C.T."/>
            <person name="Hug L.A."/>
            <person name="Sharon I."/>
            <person name="Castelle C.J."/>
            <person name="Probst A.J."/>
            <person name="Thomas B.C."/>
            <person name="Singh A."/>
            <person name="Wilkins M.J."/>
            <person name="Karaoz U."/>
            <person name="Brodie E.L."/>
            <person name="Williams K.H."/>
            <person name="Hubbard S.S."/>
            <person name="Banfield J.F."/>
        </authorList>
    </citation>
    <scope>NUCLEOTIDE SEQUENCE [LARGE SCALE GENOMIC DNA]</scope>
</reference>
<evidence type="ECO:0000256" key="2">
    <source>
        <dbReference type="ARBA" id="ARBA00022676"/>
    </source>
</evidence>
<dbReference type="EMBL" id="MGDI01000016">
    <property type="protein sequence ID" value="OGL54195.1"/>
    <property type="molecule type" value="Genomic_DNA"/>
</dbReference>
<keyword evidence="2" id="KW-0328">Glycosyltransferase</keyword>
<dbReference type="Pfam" id="PF00535">
    <property type="entry name" value="Glycos_transf_2"/>
    <property type="match status" value="1"/>
</dbReference>
<gene>
    <name evidence="6" type="ORF">A3G31_05385</name>
</gene>
<feature type="domain" description="Glycosyltransferase 2-like" evidence="5">
    <location>
        <begin position="19"/>
        <end position="184"/>
    </location>
</feature>
<dbReference type="PANTHER" id="PTHR43179:SF12">
    <property type="entry name" value="GALACTOFURANOSYLTRANSFERASE GLFT2"/>
    <property type="match status" value="1"/>
</dbReference>
<organism evidence="6 7">
    <name type="scientific">Candidatus Schekmanbacteria bacterium RIFCSPLOWO2_12_FULL_38_15</name>
    <dbReference type="NCBI Taxonomy" id="1817883"/>
    <lineage>
        <taxon>Bacteria</taxon>
        <taxon>Candidatus Schekmaniibacteriota</taxon>
    </lineage>
</organism>
<protein>
    <recommendedName>
        <fullName evidence="5">Glycosyltransferase 2-like domain-containing protein</fullName>
    </recommendedName>
</protein>
<dbReference type="InterPro" id="IPR029044">
    <property type="entry name" value="Nucleotide-diphossugar_trans"/>
</dbReference>
<sequence>MKEQKHITITVIILHGHPKGMLIKSLESVFKSTHKSLKIAVIDNGSKDESLGLIQKNFSSVQILSSSKNLGIASGRNLGLSRLLDTETDYFFLMDSDIILHEECLEELLKVMTSDSRIGITAPVIFKEDGRFLSLGGRYIKFMSQPFLLGYGKKNSKKRINFFKKETDYVTGAISLIRKDVFKKAGIFDSRFDPYGFEDIDWSIRVKKAGYNILIAGKAFATHKGEFSFFNQTPEKLYETTKKRFFLARKHLPNLLFFLVFLPFFFLRGVLLTTIIYLFKGKLNLIRATAKGMAHGLGKF</sequence>
<dbReference type="Gene3D" id="3.90.550.10">
    <property type="entry name" value="Spore Coat Polysaccharide Biosynthesis Protein SpsA, Chain A"/>
    <property type="match status" value="1"/>
</dbReference>
<feature type="transmembrane region" description="Helical" evidence="4">
    <location>
        <begin position="255"/>
        <end position="279"/>
    </location>
</feature>
<name>A0A1F7SKA8_9BACT</name>
<comment type="caution">
    <text evidence="6">The sequence shown here is derived from an EMBL/GenBank/DDBJ whole genome shotgun (WGS) entry which is preliminary data.</text>
</comment>
<dbReference type="PANTHER" id="PTHR43179">
    <property type="entry name" value="RHAMNOSYLTRANSFERASE WBBL"/>
    <property type="match status" value="1"/>
</dbReference>
<keyword evidence="4" id="KW-0812">Transmembrane</keyword>
<dbReference type="Proteomes" id="UP000178082">
    <property type="component" value="Unassembled WGS sequence"/>
</dbReference>
<evidence type="ECO:0000313" key="6">
    <source>
        <dbReference type="EMBL" id="OGL54195.1"/>
    </source>
</evidence>
<keyword evidence="4" id="KW-1133">Transmembrane helix</keyword>
<evidence type="ECO:0000256" key="1">
    <source>
        <dbReference type="ARBA" id="ARBA00006739"/>
    </source>
</evidence>
<dbReference type="GO" id="GO:0016757">
    <property type="term" value="F:glycosyltransferase activity"/>
    <property type="evidence" value="ECO:0007669"/>
    <property type="project" value="UniProtKB-KW"/>
</dbReference>
<comment type="similarity">
    <text evidence="1">Belongs to the glycosyltransferase 2 family.</text>
</comment>
<evidence type="ECO:0000256" key="4">
    <source>
        <dbReference type="SAM" id="Phobius"/>
    </source>
</evidence>
<evidence type="ECO:0000259" key="5">
    <source>
        <dbReference type="Pfam" id="PF00535"/>
    </source>
</evidence>
<keyword evidence="3" id="KW-0808">Transferase</keyword>